<feature type="transmembrane region" description="Helical" evidence="7">
    <location>
        <begin position="138"/>
        <end position="160"/>
    </location>
</feature>
<keyword evidence="5 7" id="KW-1133">Transmembrane helix</keyword>
<dbReference type="PANTHER" id="PTHR43298">
    <property type="entry name" value="MULTIDRUG RESISTANCE PROTEIN NORM-RELATED"/>
    <property type="match status" value="1"/>
</dbReference>
<dbReference type="Pfam" id="PF01554">
    <property type="entry name" value="MatE"/>
    <property type="match status" value="2"/>
</dbReference>
<feature type="transmembrane region" description="Helical" evidence="7">
    <location>
        <begin position="417"/>
        <end position="435"/>
    </location>
</feature>
<dbReference type="InterPro" id="IPR002528">
    <property type="entry name" value="MATE_fam"/>
</dbReference>
<dbReference type="RefSeq" id="WP_242148628.1">
    <property type="nucleotide sequence ID" value="NZ_CP093379.1"/>
</dbReference>
<evidence type="ECO:0000256" key="2">
    <source>
        <dbReference type="ARBA" id="ARBA00010199"/>
    </source>
</evidence>
<feature type="transmembrane region" description="Helical" evidence="7">
    <location>
        <begin position="95"/>
        <end position="118"/>
    </location>
</feature>
<comment type="subcellular location">
    <subcellularLocation>
        <location evidence="1">Membrane</location>
        <topology evidence="1">Multi-pass membrane protein</topology>
    </subcellularLocation>
</comment>
<protein>
    <submittedName>
        <fullName evidence="8">MATE family efflux transporter</fullName>
    </submittedName>
</protein>
<feature type="transmembrane region" description="Helical" evidence="7">
    <location>
        <begin position="316"/>
        <end position="340"/>
    </location>
</feature>
<keyword evidence="3" id="KW-0813">Transport</keyword>
<proteinExistence type="inferred from homology"/>
<feature type="transmembrane region" description="Helical" evidence="7">
    <location>
        <begin position="167"/>
        <end position="188"/>
    </location>
</feature>
<feature type="transmembrane region" description="Helical" evidence="7">
    <location>
        <begin position="274"/>
        <end position="295"/>
    </location>
</feature>
<feature type="transmembrane region" description="Helical" evidence="7">
    <location>
        <begin position="200"/>
        <end position="220"/>
    </location>
</feature>
<evidence type="ECO:0000256" key="4">
    <source>
        <dbReference type="ARBA" id="ARBA00022692"/>
    </source>
</evidence>
<dbReference type="Proteomes" id="UP000829542">
    <property type="component" value="Chromosome"/>
</dbReference>
<evidence type="ECO:0000256" key="5">
    <source>
        <dbReference type="ARBA" id="ARBA00022989"/>
    </source>
</evidence>
<name>A0ABY3X532_9GAMM</name>
<evidence type="ECO:0000256" key="1">
    <source>
        <dbReference type="ARBA" id="ARBA00004141"/>
    </source>
</evidence>
<keyword evidence="4 7" id="KW-0812">Transmembrane</keyword>
<evidence type="ECO:0000256" key="7">
    <source>
        <dbReference type="SAM" id="Phobius"/>
    </source>
</evidence>
<dbReference type="NCBIfam" id="TIGR00797">
    <property type="entry name" value="matE"/>
    <property type="match status" value="1"/>
</dbReference>
<evidence type="ECO:0000256" key="3">
    <source>
        <dbReference type="ARBA" id="ARBA00022448"/>
    </source>
</evidence>
<reference evidence="8 9" key="1">
    <citation type="submission" date="2022-03" db="EMBL/GenBank/DDBJ databases">
        <title>Ignatzschineria rhizosphaerae HR5S32.</title>
        <authorList>
            <person name="Sun J.Q."/>
            <person name="Feng J.Y."/>
        </authorList>
    </citation>
    <scope>NUCLEOTIDE SEQUENCE [LARGE SCALE GENOMIC DNA]</scope>
    <source>
        <strain evidence="8 9">HR5S32</strain>
    </source>
</reference>
<gene>
    <name evidence="8" type="ORF">MMG00_11940</name>
</gene>
<dbReference type="CDD" id="cd13136">
    <property type="entry name" value="MATE_DinF_like"/>
    <property type="match status" value="1"/>
</dbReference>
<dbReference type="InterPro" id="IPR050222">
    <property type="entry name" value="MATE_MdtK"/>
</dbReference>
<sequence length="461" mass="50985">MQISLLDAWRNLSIHRKVWALTLPMILSNISVPLVGTVDTMIVGHLHSANNMASVGIGSSIYVFLVAILNFLRMGTTGFTAQAFGNKDGNRVRQILLQSLGLALILALLLAIFALPISKIAFTLMQPSPALYEGASQFFYWRLLGMPAALMNFALIGWFLGMQNARIPFYMLLATNILNVLLTLLFILKLNLGITGVAKAAVIAEWFGLLVGLLFLPKLLQKTVGQWLLKPLRSWQNWKPLIFVNRDIFIRSLTLNLVFFLVTLQGTRLGGDTVAANMIILNGLLIMSYLLDGFAHAIEALTGKAIGEASPKSLMSVMVIAGGWALLISVGFFIGFLSFGHYFINLISNIPSVREAAYPLIPYLTLLPLISVWSYLLDGLFIGATKAKEMRNAMLLAFIIALPIGFLLLPFKNNGLWLTFLLFMLLRGIIMMMMARRIQTQESWIPLPIKTPIKTTKASPS</sequence>
<feature type="transmembrane region" description="Helical" evidence="7">
    <location>
        <begin position="21"/>
        <end position="46"/>
    </location>
</feature>
<organism evidence="8 9">
    <name type="scientific">Ignatzschineria rhizosphaerae</name>
    <dbReference type="NCBI Taxonomy" id="2923279"/>
    <lineage>
        <taxon>Bacteria</taxon>
        <taxon>Pseudomonadati</taxon>
        <taxon>Pseudomonadota</taxon>
        <taxon>Gammaproteobacteria</taxon>
        <taxon>Cardiobacteriales</taxon>
        <taxon>Ignatzschineriaceae</taxon>
        <taxon>Ignatzschineria</taxon>
    </lineage>
</organism>
<keyword evidence="6 7" id="KW-0472">Membrane</keyword>
<dbReference type="InterPro" id="IPR044644">
    <property type="entry name" value="DinF-like"/>
</dbReference>
<feature type="transmembrane region" description="Helical" evidence="7">
    <location>
        <begin position="241"/>
        <end position="262"/>
    </location>
</feature>
<evidence type="ECO:0000313" key="9">
    <source>
        <dbReference type="Proteomes" id="UP000829542"/>
    </source>
</evidence>
<feature type="transmembrane region" description="Helical" evidence="7">
    <location>
        <begin position="393"/>
        <end position="411"/>
    </location>
</feature>
<comment type="similarity">
    <text evidence="2">Belongs to the multi antimicrobial extrusion (MATE) (TC 2.A.66.1) family.</text>
</comment>
<keyword evidence="9" id="KW-1185">Reference proteome</keyword>
<evidence type="ECO:0000313" key="8">
    <source>
        <dbReference type="EMBL" id="UNM95895.1"/>
    </source>
</evidence>
<accession>A0ABY3X532</accession>
<dbReference type="EMBL" id="CP093379">
    <property type="protein sequence ID" value="UNM95895.1"/>
    <property type="molecule type" value="Genomic_DNA"/>
</dbReference>
<feature type="transmembrane region" description="Helical" evidence="7">
    <location>
        <begin position="360"/>
        <end position="381"/>
    </location>
</feature>
<feature type="transmembrane region" description="Helical" evidence="7">
    <location>
        <begin position="52"/>
        <end position="74"/>
    </location>
</feature>
<evidence type="ECO:0000256" key="6">
    <source>
        <dbReference type="ARBA" id="ARBA00023136"/>
    </source>
</evidence>
<dbReference type="PANTHER" id="PTHR43298:SF2">
    <property type="entry name" value="FMN_FAD EXPORTER YEEO-RELATED"/>
    <property type="match status" value="1"/>
</dbReference>